<evidence type="ECO:0000313" key="2">
    <source>
        <dbReference type="Proteomes" id="UP001652623"/>
    </source>
</evidence>
<protein>
    <submittedName>
        <fullName evidence="3">Uncharacterized protein LOC107405565</fullName>
    </submittedName>
    <submittedName>
        <fullName evidence="4">uncharacterized protein LOC107422386</fullName>
    </submittedName>
</protein>
<gene>
    <name evidence="3" type="primary">LOC107405565</name>
    <name evidence="4" type="synonym">LOC107422386</name>
</gene>
<reference evidence="3" key="1">
    <citation type="submission" date="2025-04" db="UniProtKB">
        <authorList>
            <consortium name="RefSeq"/>
        </authorList>
    </citation>
    <scope>IDENTIFICATION</scope>
    <source>
        <tissue evidence="3 4">In vitro plantlets</tissue>
    </source>
</reference>
<dbReference type="KEGG" id="zju:107405565"/>
<keyword evidence="2" id="KW-1185">Reference proteome</keyword>
<organism evidence="2 3">
    <name type="scientific">Ziziphus jujuba</name>
    <name type="common">Chinese jujube</name>
    <name type="synonym">Ziziphus sativa</name>
    <dbReference type="NCBI Taxonomy" id="326968"/>
    <lineage>
        <taxon>Eukaryota</taxon>
        <taxon>Viridiplantae</taxon>
        <taxon>Streptophyta</taxon>
        <taxon>Embryophyta</taxon>
        <taxon>Tracheophyta</taxon>
        <taxon>Spermatophyta</taxon>
        <taxon>Magnoliopsida</taxon>
        <taxon>eudicotyledons</taxon>
        <taxon>Gunneridae</taxon>
        <taxon>Pentapetalae</taxon>
        <taxon>rosids</taxon>
        <taxon>fabids</taxon>
        <taxon>Rosales</taxon>
        <taxon>Rhamnaceae</taxon>
        <taxon>Paliureae</taxon>
        <taxon>Ziziphus</taxon>
    </lineage>
</organism>
<name>A0A6P4BJ12_ZIZJJ</name>
<evidence type="ECO:0000256" key="1">
    <source>
        <dbReference type="SAM" id="MobiDB-lite"/>
    </source>
</evidence>
<dbReference type="GeneID" id="107405565"/>
<accession>A0A6P4BJ12</accession>
<sequence length="155" mass="16681">MKAIKKTLPHYYSPPPIKFSRICFSSAYERAEGSNAVGVAREGKNGGGTSGLSYTPKETVKEGLYEAKQQGLDMTNDAAARDGPTKPAEMADNVKETAKKTMDGAWKAARDTTKNIKEAIIGESDENEGPNKGNVQDSGVEDLRRRAGGYDLGDH</sequence>
<evidence type="ECO:0000313" key="3">
    <source>
        <dbReference type="RefSeq" id="XP_015868120.1"/>
    </source>
</evidence>
<dbReference type="RefSeq" id="XP_015887307.1">
    <property type="nucleotide sequence ID" value="XM_016031821.2"/>
</dbReference>
<dbReference type="Proteomes" id="UP001652623">
    <property type="component" value="Chromosome 11"/>
</dbReference>
<feature type="region of interest" description="Disordered" evidence="1">
    <location>
        <begin position="117"/>
        <end position="155"/>
    </location>
</feature>
<dbReference type="AlphaFoldDB" id="A0A6P4BJ12"/>
<dbReference type="RefSeq" id="XP_015868120.1">
    <property type="nucleotide sequence ID" value="XM_016012634.2"/>
</dbReference>
<evidence type="ECO:0000313" key="4">
    <source>
        <dbReference type="RefSeq" id="XP_015887307.1"/>
    </source>
</evidence>
<proteinExistence type="predicted"/>